<evidence type="ECO:0000256" key="1">
    <source>
        <dbReference type="SAM" id="MobiDB-lite"/>
    </source>
</evidence>
<organism evidence="2">
    <name type="scientific">Spongospora subterranea</name>
    <dbReference type="NCBI Taxonomy" id="70186"/>
    <lineage>
        <taxon>Eukaryota</taxon>
        <taxon>Sar</taxon>
        <taxon>Rhizaria</taxon>
        <taxon>Endomyxa</taxon>
        <taxon>Phytomyxea</taxon>
        <taxon>Plasmodiophorida</taxon>
        <taxon>Plasmodiophoridae</taxon>
        <taxon>Spongospora</taxon>
    </lineage>
</organism>
<feature type="non-terminal residue" evidence="2">
    <location>
        <position position="1"/>
    </location>
</feature>
<dbReference type="EMBL" id="HACM01005802">
    <property type="protein sequence ID" value="CRZ06244.1"/>
    <property type="molecule type" value="Transcribed_RNA"/>
</dbReference>
<dbReference type="AlphaFoldDB" id="A0A0H5RCK6"/>
<sequence>VMAEPATGQPPPVTDQNNFADFPPLMHPSSPTRAAPEVVKPYMAKAPTDAASSDFIQEQVWEIERDTGQENMVVGVVGADQKSHPMNRLHALVSHQGQYKVPLGDGSLHSGISSSELILRRRKDSRGFITKGDS</sequence>
<reference evidence="2" key="1">
    <citation type="submission" date="2015-04" db="EMBL/GenBank/DDBJ databases">
        <title>The genome sequence of the plant pathogenic Rhizarian Plasmodiophora brassicae reveals insights in its biotrophic life cycle and the origin of chitin synthesis.</title>
        <authorList>
            <person name="Schwelm A."/>
            <person name="Fogelqvist J."/>
            <person name="Knaust A."/>
            <person name="Julke S."/>
            <person name="Lilja T."/>
            <person name="Dhandapani V."/>
            <person name="Bonilla-Rosso G."/>
            <person name="Karlsson M."/>
            <person name="Shevchenko A."/>
            <person name="Choi S.R."/>
            <person name="Kim H.G."/>
            <person name="Park J.Y."/>
            <person name="Lim Y.P."/>
            <person name="Ludwig-Muller J."/>
            <person name="Dixelius C."/>
        </authorList>
    </citation>
    <scope>NUCLEOTIDE SEQUENCE</scope>
    <source>
        <tissue evidence="2">Potato root galls</tissue>
    </source>
</reference>
<evidence type="ECO:0000313" key="2">
    <source>
        <dbReference type="EMBL" id="CRZ06244.1"/>
    </source>
</evidence>
<protein>
    <submittedName>
        <fullName evidence="2">Uncharacterized protein</fullName>
    </submittedName>
</protein>
<proteinExistence type="predicted"/>
<name>A0A0H5RCK6_9EUKA</name>
<accession>A0A0H5RCK6</accession>
<feature type="region of interest" description="Disordered" evidence="1">
    <location>
        <begin position="1"/>
        <end position="34"/>
    </location>
</feature>